<sequence>MNKRKRHDPFGSCLFLYLPFDDVMRSGAFSRADEQRPYEFILLTHLLGFVPECRLSAGTRHDKITLVAARDAVMMKVKKFPLAFHSAA</sequence>
<gene>
    <name evidence="1" type="ORF">CBW65_13715</name>
</gene>
<protein>
    <submittedName>
        <fullName evidence="1">Uncharacterized protein</fullName>
    </submittedName>
</protein>
<proteinExistence type="predicted"/>
<reference evidence="2" key="1">
    <citation type="submission" date="2017-05" db="EMBL/GenBank/DDBJ databases">
        <authorList>
            <person name="Sung H."/>
        </authorList>
    </citation>
    <scope>NUCLEOTIDE SEQUENCE [LARGE SCALE GENOMIC DNA]</scope>
    <source>
        <strain evidence="2">AR23208</strain>
    </source>
</reference>
<keyword evidence="2" id="KW-1185">Reference proteome</keyword>
<dbReference type="EMBL" id="CP021434">
    <property type="protein sequence ID" value="ARU61957.1"/>
    <property type="molecule type" value="Genomic_DNA"/>
</dbReference>
<organism evidence="1 2">
    <name type="scientific">Tumebacillus avium</name>
    <dbReference type="NCBI Taxonomy" id="1903704"/>
    <lineage>
        <taxon>Bacteria</taxon>
        <taxon>Bacillati</taxon>
        <taxon>Bacillota</taxon>
        <taxon>Bacilli</taxon>
        <taxon>Bacillales</taxon>
        <taxon>Alicyclobacillaceae</taxon>
        <taxon>Tumebacillus</taxon>
    </lineage>
</organism>
<evidence type="ECO:0000313" key="1">
    <source>
        <dbReference type="EMBL" id="ARU61957.1"/>
    </source>
</evidence>
<accession>A0A1Y0IN79</accession>
<dbReference type="AlphaFoldDB" id="A0A1Y0IN79"/>
<dbReference type="Proteomes" id="UP000195437">
    <property type="component" value="Chromosome"/>
</dbReference>
<name>A0A1Y0IN79_9BACL</name>
<dbReference type="KEGG" id="tum:CBW65_13715"/>
<evidence type="ECO:0000313" key="2">
    <source>
        <dbReference type="Proteomes" id="UP000195437"/>
    </source>
</evidence>